<evidence type="ECO:0000313" key="7">
    <source>
        <dbReference type="Proteomes" id="UP000521872"/>
    </source>
</evidence>
<evidence type="ECO:0000313" key="6">
    <source>
        <dbReference type="EMBL" id="KAF4615894.1"/>
    </source>
</evidence>
<dbReference type="SUPFAM" id="SSF46785">
    <property type="entry name" value="Winged helix' DNA-binding domain"/>
    <property type="match status" value="1"/>
</dbReference>
<evidence type="ECO:0000256" key="2">
    <source>
        <dbReference type="ARBA" id="ARBA00022679"/>
    </source>
</evidence>
<dbReference type="InterPro" id="IPR036388">
    <property type="entry name" value="WH-like_DNA-bd_sf"/>
</dbReference>
<dbReference type="Gene3D" id="3.40.50.150">
    <property type="entry name" value="Vaccinia Virus protein VP39"/>
    <property type="match status" value="1"/>
</dbReference>
<dbReference type="PANTHER" id="PTHR43712">
    <property type="entry name" value="PUTATIVE (AFU_ORTHOLOGUE AFUA_4G14580)-RELATED"/>
    <property type="match status" value="1"/>
</dbReference>
<dbReference type="InterPro" id="IPR029063">
    <property type="entry name" value="SAM-dependent_MTases_sf"/>
</dbReference>
<protein>
    <recommendedName>
        <fullName evidence="8">O-methyltransferase domain-containing protein</fullName>
    </recommendedName>
</protein>
<dbReference type="GO" id="GO:0032259">
    <property type="term" value="P:methylation"/>
    <property type="evidence" value="ECO:0007669"/>
    <property type="project" value="UniProtKB-KW"/>
</dbReference>
<dbReference type="InterPro" id="IPR012967">
    <property type="entry name" value="COMT_dimerisation"/>
</dbReference>
<sequence>MSSYLLRRIARWPRPGALRFDRALLSIGSQPEFSSSMGPLAPSNFRLMSSTSRAQEDESSSQNSISSLVRLINESAKVIEEHYAKSSTTVPSLDSITAHSLDEQIMSNELRLAVQTMKGACAQLSNTVGKPDITVLTKLMEHWYTTCMFIALKSKLPDILQEKPDGMHVSEIEEKTGIHRHKIGRILRLLVSKHTFKEVSEDVFANNRLTAKSGVYLADILTDKDWGHSLASNQTALNRYTGYPGTMWEYFESEDTVGSQRGARFGRGMMGWTGVLESNALVCDYPWHELPSNASFCDVGSGVGTMSMELAKAHRNLRFVLHDKPERLKQAEHEVWPKLLPGVLAERRIEFVPLDFMKESPESGCDVYFLKNIIHDWSDEEAITILKNVRDAMAPHSRVLLQEYILPPGHRVSDKESGIIKQAPEPLLPNYGAGLIQQYCLDIHILNLLNGQVRTLAQYIKLGEAAGLKFVKLREVGQTGVVEYIRE</sequence>
<dbReference type="AlphaFoldDB" id="A0A8H4QS04"/>
<dbReference type="Pfam" id="PF00891">
    <property type="entry name" value="Methyltransf_2"/>
    <property type="match status" value="1"/>
</dbReference>
<gene>
    <name evidence="6" type="ORF">D9613_011400</name>
</gene>
<keyword evidence="1" id="KW-0489">Methyltransferase</keyword>
<dbReference type="SUPFAM" id="SSF53335">
    <property type="entry name" value="S-adenosyl-L-methionine-dependent methyltransferases"/>
    <property type="match status" value="1"/>
</dbReference>
<dbReference type="Proteomes" id="UP000521872">
    <property type="component" value="Unassembled WGS sequence"/>
</dbReference>
<dbReference type="PANTHER" id="PTHR43712:SF2">
    <property type="entry name" value="O-METHYLTRANSFERASE CICE"/>
    <property type="match status" value="1"/>
</dbReference>
<keyword evidence="3" id="KW-0949">S-adenosyl-L-methionine</keyword>
<dbReference type="PROSITE" id="PS51683">
    <property type="entry name" value="SAM_OMT_II"/>
    <property type="match status" value="1"/>
</dbReference>
<keyword evidence="2" id="KW-0808">Transferase</keyword>
<comment type="caution">
    <text evidence="6">The sequence shown here is derived from an EMBL/GenBank/DDBJ whole genome shotgun (WGS) entry which is preliminary data.</text>
</comment>
<reference evidence="6 7" key="1">
    <citation type="submission" date="2019-12" db="EMBL/GenBank/DDBJ databases">
        <authorList>
            <person name="Floudas D."/>
            <person name="Bentzer J."/>
            <person name="Ahren D."/>
            <person name="Johansson T."/>
            <person name="Persson P."/>
            <person name="Tunlid A."/>
        </authorList>
    </citation>
    <scope>NUCLEOTIDE SEQUENCE [LARGE SCALE GENOMIC DNA]</scope>
    <source>
        <strain evidence="6 7">CBS 102.39</strain>
    </source>
</reference>
<feature type="domain" description="O-methyltransferase dimerisation" evidence="5">
    <location>
        <begin position="142"/>
        <end position="209"/>
    </location>
</feature>
<dbReference type="GO" id="GO:0008171">
    <property type="term" value="F:O-methyltransferase activity"/>
    <property type="evidence" value="ECO:0007669"/>
    <property type="project" value="InterPro"/>
</dbReference>
<name>A0A8H4QS04_9AGAR</name>
<evidence type="ECO:0008006" key="8">
    <source>
        <dbReference type="Google" id="ProtNLM"/>
    </source>
</evidence>
<evidence type="ECO:0000259" key="5">
    <source>
        <dbReference type="Pfam" id="PF08100"/>
    </source>
</evidence>
<dbReference type="InterPro" id="IPR001077">
    <property type="entry name" value="COMT_C"/>
</dbReference>
<proteinExistence type="predicted"/>
<evidence type="ECO:0000256" key="3">
    <source>
        <dbReference type="ARBA" id="ARBA00022691"/>
    </source>
</evidence>
<dbReference type="EMBL" id="JAACJL010000032">
    <property type="protein sequence ID" value="KAF4615894.1"/>
    <property type="molecule type" value="Genomic_DNA"/>
</dbReference>
<feature type="domain" description="O-methyltransferase C-terminal" evidence="4">
    <location>
        <begin position="263"/>
        <end position="467"/>
    </location>
</feature>
<dbReference type="GO" id="GO:0046983">
    <property type="term" value="F:protein dimerization activity"/>
    <property type="evidence" value="ECO:0007669"/>
    <property type="project" value="InterPro"/>
</dbReference>
<dbReference type="InterPro" id="IPR016461">
    <property type="entry name" value="COMT-like"/>
</dbReference>
<keyword evidence="7" id="KW-1185">Reference proteome</keyword>
<evidence type="ECO:0000259" key="4">
    <source>
        <dbReference type="Pfam" id="PF00891"/>
    </source>
</evidence>
<dbReference type="InterPro" id="IPR036390">
    <property type="entry name" value="WH_DNA-bd_sf"/>
</dbReference>
<accession>A0A8H4QS04</accession>
<evidence type="ECO:0000256" key="1">
    <source>
        <dbReference type="ARBA" id="ARBA00022603"/>
    </source>
</evidence>
<dbReference type="Gene3D" id="1.10.10.10">
    <property type="entry name" value="Winged helix-like DNA-binding domain superfamily/Winged helix DNA-binding domain"/>
    <property type="match status" value="1"/>
</dbReference>
<organism evidence="6 7">
    <name type="scientific">Agrocybe pediades</name>
    <dbReference type="NCBI Taxonomy" id="84607"/>
    <lineage>
        <taxon>Eukaryota</taxon>
        <taxon>Fungi</taxon>
        <taxon>Dikarya</taxon>
        <taxon>Basidiomycota</taxon>
        <taxon>Agaricomycotina</taxon>
        <taxon>Agaricomycetes</taxon>
        <taxon>Agaricomycetidae</taxon>
        <taxon>Agaricales</taxon>
        <taxon>Agaricineae</taxon>
        <taxon>Strophariaceae</taxon>
        <taxon>Agrocybe</taxon>
    </lineage>
</organism>
<dbReference type="Pfam" id="PF08100">
    <property type="entry name" value="Dimerisation"/>
    <property type="match status" value="1"/>
</dbReference>